<organism evidence="3 4">
    <name type="scientific">Uliginosibacterium paludis</name>
    <dbReference type="NCBI Taxonomy" id="1615952"/>
    <lineage>
        <taxon>Bacteria</taxon>
        <taxon>Pseudomonadati</taxon>
        <taxon>Pseudomonadota</taxon>
        <taxon>Betaproteobacteria</taxon>
        <taxon>Rhodocyclales</taxon>
        <taxon>Zoogloeaceae</taxon>
        <taxon>Uliginosibacterium</taxon>
    </lineage>
</organism>
<dbReference type="Pfam" id="PF01575">
    <property type="entry name" value="MaoC_dehydratas"/>
    <property type="match status" value="1"/>
</dbReference>
<keyword evidence="1" id="KW-0812">Transmembrane</keyword>
<name>A0ABV2CVW2_9RHOO</name>
<dbReference type="Gene3D" id="3.10.129.10">
    <property type="entry name" value="Hotdog Thioesterase"/>
    <property type="match status" value="1"/>
</dbReference>
<reference evidence="3 4" key="1">
    <citation type="submission" date="2024-07" db="EMBL/GenBank/DDBJ databases">
        <title>Uliginosibacterium paludis KCTC:42655.</title>
        <authorList>
            <person name="Kim M.K."/>
        </authorList>
    </citation>
    <scope>NUCLEOTIDE SEQUENCE [LARGE SCALE GENOMIC DNA]</scope>
    <source>
        <strain evidence="3 4">KCTC 42655</strain>
    </source>
</reference>
<dbReference type="InterPro" id="IPR003965">
    <property type="entry name" value="Fatty_acid_synthase"/>
</dbReference>
<keyword evidence="4" id="KW-1185">Reference proteome</keyword>
<feature type="domain" description="MaoC-like" evidence="2">
    <location>
        <begin position="20"/>
        <end position="115"/>
    </location>
</feature>
<keyword evidence="1" id="KW-0472">Membrane</keyword>
<dbReference type="PRINTS" id="PR01483">
    <property type="entry name" value="FASYNTHASE"/>
</dbReference>
<evidence type="ECO:0000313" key="3">
    <source>
        <dbReference type="EMBL" id="MET1492066.1"/>
    </source>
</evidence>
<dbReference type="InterPro" id="IPR050965">
    <property type="entry name" value="UPF0336/Enoyl-CoA_hydratase"/>
</dbReference>
<dbReference type="InterPro" id="IPR002539">
    <property type="entry name" value="MaoC-like_dom"/>
</dbReference>
<evidence type="ECO:0000256" key="1">
    <source>
        <dbReference type="SAM" id="Phobius"/>
    </source>
</evidence>
<dbReference type="InterPro" id="IPR029069">
    <property type="entry name" value="HotDog_dom_sf"/>
</dbReference>
<evidence type="ECO:0000259" key="2">
    <source>
        <dbReference type="Pfam" id="PF01575"/>
    </source>
</evidence>
<keyword evidence="1" id="KW-1133">Transmembrane helix</keyword>
<sequence length="166" mass="17840">MDEIIENRTFDEIGVGDSASLTRTILQADIELFAALSGDFNPAHLDHDYANSSMFAGVIAHGMFSGALISTVLGMLLPGPGTIYLGQTLRFARPVKPGDRLTVTVTVREKHDDKKRLVLDCLCSNQDGKAVVKGEAEVIAPSDKIRRSRCQPGAVKLGDAVYAITP</sequence>
<dbReference type="Proteomes" id="UP001548590">
    <property type="component" value="Unassembled WGS sequence"/>
</dbReference>
<accession>A0ABV2CVW2</accession>
<dbReference type="SUPFAM" id="SSF54637">
    <property type="entry name" value="Thioesterase/thiol ester dehydrase-isomerase"/>
    <property type="match status" value="1"/>
</dbReference>
<gene>
    <name evidence="3" type="ORF">ABVT11_19660</name>
</gene>
<dbReference type="PANTHER" id="PTHR43437">
    <property type="entry name" value="HYDROXYACYL-THIOESTER DEHYDRATASE TYPE 2, MITOCHONDRIAL-RELATED"/>
    <property type="match status" value="1"/>
</dbReference>
<comment type="caution">
    <text evidence="3">The sequence shown here is derived from an EMBL/GenBank/DDBJ whole genome shotgun (WGS) entry which is preliminary data.</text>
</comment>
<dbReference type="RefSeq" id="WP_345930420.1">
    <property type="nucleotide sequence ID" value="NZ_JBDIVF010000017.1"/>
</dbReference>
<evidence type="ECO:0000313" key="4">
    <source>
        <dbReference type="Proteomes" id="UP001548590"/>
    </source>
</evidence>
<dbReference type="PANTHER" id="PTHR43437:SF3">
    <property type="entry name" value="HYDROXYACYL-THIOESTER DEHYDRATASE TYPE 2, MITOCHONDRIAL"/>
    <property type="match status" value="1"/>
</dbReference>
<dbReference type="CDD" id="cd03449">
    <property type="entry name" value="R_hydratase"/>
    <property type="match status" value="1"/>
</dbReference>
<proteinExistence type="predicted"/>
<protein>
    <submittedName>
        <fullName evidence="3">MaoC/PaaZ C-terminal domain-containing protein</fullName>
    </submittedName>
</protein>
<feature type="transmembrane region" description="Helical" evidence="1">
    <location>
        <begin position="54"/>
        <end position="77"/>
    </location>
</feature>
<dbReference type="EMBL" id="JBEWLZ010000020">
    <property type="protein sequence ID" value="MET1492066.1"/>
    <property type="molecule type" value="Genomic_DNA"/>
</dbReference>